<dbReference type="Proteomes" id="UP000265520">
    <property type="component" value="Unassembled WGS sequence"/>
</dbReference>
<sequence>EERWMRNCSDRMKKFLYDQMMPGHVKKFLSDQMIRDHLKNFLCGMERDKTNSPQYPKIVETHIFS</sequence>
<accession>A0A392Q9N1</accession>
<dbReference type="EMBL" id="LXQA010120651">
    <property type="protein sequence ID" value="MCI20597.1"/>
    <property type="molecule type" value="Genomic_DNA"/>
</dbReference>
<feature type="non-terminal residue" evidence="1">
    <location>
        <position position="1"/>
    </location>
</feature>
<evidence type="ECO:0000313" key="2">
    <source>
        <dbReference type="Proteomes" id="UP000265520"/>
    </source>
</evidence>
<reference evidence="1 2" key="1">
    <citation type="journal article" date="2018" name="Front. Plant Sci.">
        <title>Red Clover (Trifolium pratense) and Zigzag Clover (T. medium) - A Picture of Genomic Similarities and Differences.</title>
        <authorList>
            <person name="Dluhosova J."/>
            <person name="Istvanek J."/>
            <person name="Nedelnik J."/>
            <person name="Repkova J."/>
        </authorList>
    </citation>
    <scope>NUCLEOTIDE SEQUENCE [LARGE SCALE GENOMIC DNA]</scope>
    <source>
        <strain evidence="2">cv. 10/8</strain>
        <tissue evidence="1">Leaf</tissue>
    </source>
</reference>
<dbReference type="AlphaFoldDB" id="A0A392Q9N1"/>
<protein>
    <submittedName>
        <fullName evidence="1">Uncharacterized protein</fullName>
    </submittedName>
</protein>
<name>A0A392Q9N1_9FABA</name>
<keyword evidence="2" id="KW-1185">Reference proteome</keyword>
<comment type="caution">
    <text evidence="1">The sequence shown here is derived from an EMBL/GenBank/DDBJ whole genome shotgun (WGS) entry which is preliminary data.</text>
</comment>
<organism evidence="1 2">
    <name type="scientific">Trifolium medium</name>
    <dbReference type="NCBI Taxonomy" id="97028"/>
    <lineage>
        <taxon>Eukaryota</taxon>
        <taxon>Viridiplantae</taxon>
        <taxon>Streptophyta</taxon>
        <taxon>Embryophyta</taxon>
        <taxon>Tracheophyta</taxon>
        <taxon>Spermatophyta</taxon>
        <taxon>Magnoliopsida</taxon>
        <taxon>eudicotyledons</taxon>
        <taxon>Gunneridae</taxon>
        <taxon>Pentapetalae</taxon>
        <taxon>rosids</taxon>
        <taxon>fabids</taxon>
        <taxon>Fabales</taxon>
        <taxon>Fabaceae</taxon>
        <taxon>Papilionoideae</taxon>
        <taxon>50 kb inversion clade</taxon>
        <taxon>NPAAA clade</taxon>
        <taxon>Hologalegina</taxon>
        <taxon>IRL clade</taxon>
        <taxon>Trifolieae</taxon>
        <taxon>Trifolium</taxon>
    </lineage>
</organism>
<evidence type="ECO:0000313" key="1">
    <source>
        <dbReference type="EMBL" id="MCI20597.1"/>
    </source>
</evidence>
<proteinExistence type="predicted"/>